<dbReference type="AlphaFoldDB" id="A0A081RL39"/>
<sequence length="137" mass="16013">MIKYFQILFEWKTYIITALAVISFSNFMAVLFGQTIPGVFLAFFKVAGEYVILGAVFVFALIWIVKAKPHHRPKKYSVVIFDVYGKKSQIDGIRTEFKTHDVAWSFMKQYKKAYPLYNFALVSDNQKSEKPTIFRYI</sequence>
<gene>
    <name evidence="2" type="ORF">AAA799N04_01679</name>
</gene>
<keyword evidence="1" id="KW-0812">Transmembrane</keyword>
<name>A0A081RL39_9ARCH</name>
<feature type="transmembrane region" description="Helical" evidence="1">
    <location>
        <begin position="39"/>
        <end position="65"/>
    </location>
</feature>
<keyword evidence="1" id="KW-0472">Membrane</keyword>
<dbReference type="EMBL" id="JOKN01000047">
    <property type="protein sequence ID" value="KEQ55912.1"/>
    <property type="molecule type" value="Genomic_DNA"/>
</dbReference>
<evidence type="ECO:0000313" key="3">
    <source>
        <dbReference type="Proteomes" id="UP000028059"/>
    </source>
</evidence>
<evidence type="ECO:0000256" key="1">
    <source>
        <dbReference type="SAM" id="Phobius"/>
    </source>
</evidence>
<dbReference type="PATRIC" id="fig|1502293.3.peg.1548"/>
<feature type="transmembrane region" description="Helical" evidence="1">
    <location>
        <begin position="12"/>
        <end position="33"/>
    </location>
</feature>
<evidence type="ECO:0000313" key="2">
    <source>
        <dbReference type="EMBL" id="KEQ55912.1"/>
    </source>
</evidence>
<keyword evidence="3" id="KW-1185">Reference proteome</keyword>
<keyword evidence="1" id="KW-1133">Transmembrane helix</keyword>
<protein>
    <submittedName>
        <fullName evidence="2">Uncharacterized protein</fullName>
    </submittedName>
</protein>
<proteinExistence type="predicted"/>
<comment type="caution">
    <text evidence="2">The sequence shown here is derived from an EMBL/GenBank/DDBJ whole genome shotgun (WGS) entry which is preliminary data.</text>
</comment>
<reference evidence="2 3" key="1">
    <citation type="submission" date="2014-06" db="EMBL/GenBank/DDBJ databases">
        <authorList>
            <person name="Ngugi D.K."/>
            <person name="Blom J."/>
            <person name="Alam I."/>
            <person name="Rashid M."/>
            <person name="Ba Alawi W."/>
            <person name="Zhang G."/>
            <person name="Hikmawan T."/>
            <person name="Guan Y."/>
            <person name="Antunes A."/>
            <person name="Siam R."/>
            <person name="ElDorry H."/>
            <person name="Bajic V."/>
            <person name="Stingl U."/>
        </authorList>
    </citation>
    <scope>NUCLEOTIDE SEQUENCE [LARGE SCALE GENOMIC DNA]</scope>
    <source>
        <strain evidence="2">SCGC AAA799-N04</strain>
    </source>
</reference>
<dbReference type="Proteomes" id="UP000028059">
    <property type="component" value="Unassembled WGS sequence"/>
</dbReference>
<organism evidence="2 3">
    <name type="scientific">Marine Group I thaumarchaeote SCGC AAA799-N04</name>
    <dbReference type="NCBI Taxonomy" id="1502293"/>
    <lineage>
        <taxon>Archaea</taxon>
        <taxon>Nitrososphaerota</taxon>
        <taxon>Marine Group I</taxon>
    </lineage>
</organism>
<accession>A0A081RL39</accession>